<dbReference type="InterPro" id="IPR006073">
    <property type="entry name" value="GTP-bd"/>
</dbReference>
<dbReference type="PROSITE" id="PS51375">
    <property type="entry name" value="PPR"/>
    <property type="match status" value="5"/>
</dbReference>
<evidence type="ECO:0000256" key="1">
    <source>
        <dbReference type="ARBA" id="ARBA00022737"/>
    </source>
</evidence>
<dbReference type="NCBIfam" id="TIGR00756">
    <property type="entry name" value="PPR"/>
    <property type="match status" value="3"/>
</dbReference>
<evidence type="ECO:0000259" key="3">
    <source>
        <dbReference type="Pfam" id="PF01926"/>
    </source>
</evidence>
<feature type="domain" description="NOA1/YqeH-like C-terminal" evidence="4">
    <location>
        <begin position="1032"/>
        <end position="1130"/>
    </location>
</feature>
<keyword evidence="1" id="KW-0677">Repeat</keyword>
<dbReference type="EMBL" id="OX459124">
    <property type="protein sequence ID" value="CAI9112752.1"/>
    <property type="molecule type" value="Genomic_DNA"/>
</dbReference>
<sequence length="1200" mass="135815">MKNQAKRILSCLRFVNSRPSIQLYRIRSLHSQVTSFSNYPLFLSPRIIDTTSDFCSQKKLFFSSRTESVIDEIVSNRWLEKEQLTNTLSHETVIYILMKLDKDPQKVAHFFKWVTEENGFRPSSVAYSLMLRIYANKDAMPQFWSTTKEMKENGFYLDEETYLTIFSSLRKAKMVNDVTALKHFYNRMIQENAMGEVVKKVVDVIKDLDWGGAVERRLGDMKLNVTDNFVLRVLKELRAEGLRLRALSFFRWVSHSLSFEHNSVTYNGILRILCREESVSEFWGMVREMQDAGFEIDIDTYVKIAREFRKSKLFEDLVKLYEHMMDSPFKPLATDCSLLLRFISSCKDPDLDLVFRVKRKHEAAGFCLSKTDYDGIHRSLTSVGNFEEAEKLVETMRNAGYQPDNITYSQLIFGLCKARRLQEAYHVLDRMEAEGLRPDIVTWTILIKGYCDANEVDKALLCFAKMVETGLDADADLLEVLVRGFINQNKVVGAYQLVVEMTNRSHLKAWQSTFKNLIEKLLGERRLEEALNLLRLMKKQEYSPHVKPFTEYVAKSGSVEDALELLKATDPKSNNLIGILLKRNRNLEMIARKPFSPSKLKKLLSSVPLSTYIRNKPVCNSHSAVSTSPISNQVLAPYFTQNTCKSLFTFRPFSSEPVKPQSLPLKPISRDGNYDDTTSEGLPICPGCGVQMQDSDPKQPGFFTVPMVKSPDYKSRIYKNPIFEEPEVSDSLKRGFLSESVDCEDAQNLSIPEQKSPEKPLVCTRCHSLRFYGKVKDPSVENLLPDFDFDHTVGRRLTSIKWARTVVLMVVDASDFDGSFPRKVANLVSKTIDEYSRAWKEGKSGNVPRIVLVVTKIDLLPSSLSPTTFEHWVRTRAREGGAGKLTSVHLVSAVRDWGIKNLVDDVVDLAGARGQVWAVGAQNAGKSTLLNAIGKCTGKNVTHLTEAPVPGTTLGILRVEGVLPGNAKLFDTPGLLHPHQILTRLTSEEQKLVYIKKELKPRTYRINVGHSVHVGGLLRLDVEELSTDSLYVTVWASPLLPLHMGKTENASAILEKHFGNQLQPPIGQERVEKLGKWVRKEFRVSGHWWDRNSVDIAAAGLGWFAIGIRGEAVLGVWSYDGVDIVSRNALLPERSHKFEVAGFTVSKIVSKADRAQNKRRKNEKKRQTSESNEIDQKCVSTILASDSPQTLTGDSVCSTL</sequence>
<dbReference type="InterPro" id="IPR048422">
    <property type="entry name" value="NOA1/YqeH-like_C"/>
</dbReference>
<reference evidence="5" key="1">
    <citation type="submission" date="2023-03" db="EMBL/GenBank/DDBJ databases">
        <authorList>
            <person name="Julca I."/>
        </authorList>
    </citation>
    <scope>NUCLEOTIDE SEQUENCE</scope>
</reference>
<dbReference type="Pfam" id="PF21516">
    <property type="entry name" value="YqeH-like_C"/>
    <property type="match status" value="1"/>
</dbReference>
<dbReference type="SUPFAM" id="SSF52540">
    <property type="entry name" value="P-loop containing nucleoside triphosphate hydrolases"/>
    <property type="match status" value="1"/>
</dbReference>
<evidence type="ECO:0000259" key="4">
    <source>
        <dbReference type="Pfam" id="PF21516"/>
    </source>
</evidence>
<protein>
    <submittedName>
        <fullName evidence="5">OLC1v1013241C1</fullName>
    </submittedName>
</protein>
<dbReference type="Gene3D" id="3.40.50.300">
    <property type="entry name" value="P-loop containing nucleotide triphosphate hydrolases"/>
    <property type="match status" value="1"/>
</dbReference>
<dbReference type="GO" id="GO:0005525">
    <property type="term" value="F:GTP binding"/>
    <property type="evidence" value="ECO:0007669"/>
    <property type="project" value="InterPro"/>
</dbReference>
<organism evidence="5 6">
    <name type="scientific">Oldenlandia corymbosa var. corymbosa</name>
    <dbReference type="NCBI Taxonomy" id="529605"/>
    <lineage>
        <taxon>Eukaryota</taxon>
        <taxon>Viridiplantae</taxon>
        <taxon>Streptophyta</taxon>
        <taxon>Embryophyta</taxon>
        <taxon>Tracheophyta</taxon>
        <taxon>Spermatophyta</taxon>
        <taxon>Magnoliopsida</taxon>
        <taxon>eudicotyledons</taxon>
        <taxon>Gunneridae</taxon>
        <taxon>Pentapetalae</taxon>
        <taxon>asterids</taxon>
        <taxon>lamiids</taxon>
        <taxon>Gentianales</taxon>
        <taxon>Rubiaceae</taxon>
        <taxon>Rubioideae</taxon>
        <taxon>Spermacoceae</taxon>
        <taxon>Hedyotis-Oldenlandia complex</taxon>
        <taxon>Oldenlandia</taxon>
    </lineage>
</organism>
<feature type="repeat" description="PPR" evidence="2">
    <location>
        <begin position="262"/>
        <end position="296"/>
    </location>
</feature>
<evidence type="ECO:0000313" key="5">
    <source>
        <dbReference type="EMBL" id="CAI9112752.1"/>
    </source>
</evidence>
<feature type="repeat" description="PPR" evidence="2">
    <location>
        <begin position="369"/>
        <end position="403"/>
    </location>
</feature>
<name>A0AAV1DY68_OLDCO</name>
<dbReference type="CDD" id="cd01855">
    <property type="entry name" value="YqeH"/>
    <property type="match status" value="1"/>
</dbReference>
<dbReference type="Pfam" id="PF01535">
    <property type="entry name" value="PPR"/>
    <property type="match status" value="1"/>
</dbReference>
<dbReference type="Pfam" id="PF13041">
    <property type="entry name" value="PPR_2"/>
    <property type="match status" value="1"/>
</dbReference>
<dbReference type="GO" id="GO:0005739">
    <property type="term" value="C:mitochondrion"/>
    <property type="evidence" value="ECO:0007669"/>
    <property type="project" value="TreeGrafter"/>
</dbReference>
<feature type="repeat" description="PPR" evidence="2">
    <location>
        <begin position="439"/>
        <end position="473"/>
    </location>
</feature>
<proteinExistence type="predicted"/>
<dbReference type="InterPro" id="IPR002885">
    <property type="entry name" value="PPR_rpt"/>
</dbReference>
<evidence type="ECO:0000313" key="6">
    <source>
        <dbReference type="Proteomes" id="UP001161247"/>
    </source>
</evidence>
<feature type="domain" description="G" evidence="3">
    <location>
        <begin position="916"/>
        <end position="979"/>
    </location>
</feature>
<dbReference type="InterPro" id="IPR027417">
    <property type="entry name" value="P-loop_NTPase"/>
</dbReference>
<dbReference type="PANTHER" id="PTHR46434:SF1">
    <property type="entry name" value="GENETIC INTERACTOR OF PROHIBITINS 3, MITOCHONDRIAL"/>
    <property type="match status" value="1"/>
</dbReference>
<accession>A0AAV1DY68</accession>
<keyword evidence="6" id="KW-1185">Reference proteome</keyword>
<feature type="repeat" description="PPR" evidence="2">
    <location>
        <begin position="404"/>
        <end position="438"/>
    </location>
</feature>
<dbReference type="Gene3D" id="1.25.40.10">
    <property type="entry name" value="Tetratricopeptide repeat domain"/>
    <property type="match status" value="3"/>
</dbReference>
<evidence type="ECO:0000256" key="2">
    <source>
        <dbReference type="PROSITE-ProRule" id="PRU00708"/>
    </source>
</evidence>
<dbReference type="Proteomes" id="UP001161247">
    <property type="component" value="Chromosome 7"/>
</dbReference>
<feature type="repeat" description="PPR" evidence="2">
    <location>
        <begin position="297"/>
        <end position="331"/>
    </location>
</feature>
<dbReference type="InterPro" id="IPR050896">
    <property type="entry name" value="Mito_lipid_metab_GTPase"/>
</dbReference>
<dbReference type="Pfam" id="PF01926">
    <property type="entry name" value="MMR_HSR1"/>
    <property type="match status" value="1"/>
</dbReference>
<dbReference type="AlphaFoldDB" id="A0AAV1DY68"/>
<dbReference type="PANTHER" id="PTHR46434">
    <property type="entry name" value="GENETIC INTERACTOR OF PROHIBITINS 3, MITOCHONDRIAL"/>
    <property type="match status" value="1"/>
</dbReference>
<gene>
    <name evidence="5" type="ORF">OLC1_LOCUS19876</name>
</gene>
<dbReference type="InterPro" id="IPR011990">
    <property type="entry name" value="TPR-like_helical_dom_sf"/>
</dbReference>